<dbReference type="RefSeq" id="WP_071794775.1">
    <property type="nucleotide sequence ID" value="NZ_CP018093.1"/>
</dbReference>
<keyword evidence="2" id="KW-1185">Reference proteome</keyword>
<name>A0AAC9NPI0_9GAMM</name>
<organism evidence="1 2">
    <name type="scientific">Francisella hispaniensis FSC454</name>
    <dbReference type="NCBI Taxonomy" id="1088883"/>
    <lineage>
        <taxon>Bacteria</taxon>
        <taxon>Pseudomonadati</taxon>
        <taxon>Pseudomonadota</taxon>
        <taxon>Gammaproteobacteria</taxon>
        <taxon>Thiotrichales</taxon>
        <taxon>Francisellaceae</taxon>
        <taxon>Francisella</taxon>
    </lineage>
</organism>
<evidence type="ECO:0000313" key="2">
    <source>
        <dbReference type="Proteomes" id="UP000182459"/>
    </source>
</evidence>
<dbReference type="AlphaFoldDB" id="A0AAC9NPI0"/>
<dbReference type="NCBIfam" id="NF041244">
    <property type="entry name" value="IglI_fam"/>
    <property type="match status" value="1"/>
</dbReference>
<dbReference type="Proteomes" id="UP000182459">
    <property type="component" value="Chromosome"/>
</dbReference>
<sequence>MSKLISTLNSIDLVTQDKINLIGNMQIHAKYENAEYKSFIDQLIDNININKSIDIYSLFLSLNSEICLNLYEIDNIAEIISSYLSILNTNFTKISPSESKQKCELAEKGINKFLVTMDINFAEMKSQNNLSSNNIELIIKLIEQIIIFFENNNLNYNPDLKIQLNKTLKKIEHSLVLEDQKTHESTVKETISETKKKEQISTTDKKTIKGSEKWIALIEKIEVLKALVESERIFETSIVYNDIQNLLVNFDPKEYFPEIFFPLYKKIAPFIANIHKNIDYYSSSIQWSIAQKMYNIDYKSFLDNLEKMPENNFLNSSPDITKNFFYETSSELKKTPIQDHKIMAEADAIKKEIEIKQHPNIKKNQNNGEKISSEIDEEYFEDLFDI</sequence>
<reference evidence="1 2" key="1">
    <citation type="submission" date="2016-11" db="EMBL/GenBank/DDBJ databases">
        <authorList>
            <person name="Hagglund E."/>
            <person name="Bystrom M."/>
            <person name="Naslund J."/>
            <person name="Stenberg P."/>
            <person name="Sjodin A."/>
        </authorList>
    </citation>
    <scope>NUCLEOTIDE SEQUENCE [LARGE SCALE GENOMIC DNA]</scope>
    <source>
        <strain evidence="1 2">CCUG 58020</strain>
    </source>
</reference>
<dbReference type="KEGG" id="fhi:FSC454_03315"/>
<evidence type="ECO:0000313" key="1">
    <source>
        <dbReference type="EMBL" id="APD50234.1"/>
    </source>
</evidence>
<gene>
    <name evidence="1" type="ORF">FSC454_03315</name>
</gene>
<accession>A0AAC9NPI0</accession>
<proteinExistence type="predicted"/>
<dbReference type="EMBL" id="CP018093">
    <property type="protein sequence ID" value="APD50234.1"/>
    <property type="molecule type" value="Genomic_DNA"/>
</dbReference>
<protein>
    <submittedName>
        <fullName evidence="1">Phage tail protein</fullName>
    </submittedName>
</protein>